<accession>A0A2W4CZF1</accession>
<name>A0A2W4CZF1_9HYPH</name>
<reference evidence="1 2" key="1">
    <citation type="journal article" date="2018" name="Sci. Rep.">
        <title>Rhizobium tumorigenes sp. nov., a novel plant tumorigenic bacterium isolated from cane gall tumors on thornless blackberry.</title>
        <authorList>
            <person name="Kuzmanovi N."/>
            <person name="Smalla K."/>
            <person name="Gronow S."/>
            <person name="PuBawska J."/>
        </authorList>
    </citation>
    <scope>NUCLEOTIDE SEQUENCE [LARGE SCALE GENOMIC DNA]</scope>
    <source>
        <strain evidence="1 2">CCBAU 85046</strain>
    </source>
</reference>
<proteinExistence type="predicted"/>
<dbReference type="AlphaFoldDB" id="A0A2W4CZF1"/>
<organism evidence="1 2">
    <name type="scientific">Rhizobium tubonense</name>
    <dbReference type="NCBI Taxonomy" id="484088"/>
    <lineage>
        <taxon>Bacteria</taxon>
        <taxon>Pseudomonadati</taxon>
        <taxon>Pseudomonadota</taxon>
        <taxon>Alphaproteobacteria</taxon>
        <taxon>Hyphomicrobiales</taxon>
        <taxon>Rhizobiaceae</taxon>
        <taxon>Rhizobium/Agrobacterium group</taxon>
        <taxon>Rhizobium</taxon>
    </lineage>
</organism>
<evidence type="ECO:0000313" key="1">
    <source>
        <dbReference type="EMBL" id="PZM16731.1"/>
    </source>
</evidence>
<dbReference type="Proteomes" id="UP000248925">
    <property type="component" value="Unassembled WGS sequence"/>
</dbReference>
<dbReference type="EMBL" id="PCDP01000001">
    <property type="protein sequence ID" value="PZM16731.1"/>
    <property type="molecule type" value="Genomic_DNA"/>
</dbReference>
<keyword evidence="2" id="KW-1185">Reference proteome</keyword>
<protein>
    <submittedName>
        <fullName evidence="1">Uncharacterized protein</fullName>
    </submittedName>
</protein>
<evidence type="ECO:0000313" key="2">
    <source>
        <dbReference type="Proteomes" id="UP000248925"/>
    </source>
</evidence>
<sequence length="72" mass="8129">MLLFVHSAWLSATAPGEIANGLWKFRRHGIEHDITSLWTREANAGADMKSIRDRRLKNRKNIKAASVAARCL</sequence>
<comment type="caution">
    <text evidence="1">The sequence shown here is derived from an EMBL/GenBank/DDBJ whole genome shotgun (WGS) entry which is preliminary data.</text>
</comment>
<gene>
    <name evidence="1" type="ORF">CPY51_00275</name>
</gene>